<evidence type="ECO:0000256" key="2">
    <source>
        <dbReference type="SAM" id="SignalP"/>
    </source>
</evidence>
<gene>
    <name evidence="3" type="ORF">SAMN04489764_2153</name>
</gene>
<evidence type="ECO:0000313" key="3">
    <source>
        <dbReference type="EMBL" id="SDQ79548.1"/>
    </source>
</evidence>
<dbReference type="EMBL" id="FNKK01000002">
    <property type="protein sequence ID" value="SDQ79548.1"/>
    <property type="molecule type" value="Genomic_DNA"/>
</dbReference>
<protein>
    <recommendedName>
        <fullName evidence="5">Lipoprotein</fullName>
    </recommendedName>
</protein>
<keyword evidence="2" id="KW-0732">Signal</keyword>
<dbReference type="AlphaFoldDB" id="A0A1H1DTI2"/>
<keyword evidence="4" id="KW-1185">Reference proteome</keyword>
<proteinExistence type="predicted"/>
<dbReference type="RefSeq" id="WP_093258900.1">
    <property type="nucleotide sequence ID" value="NZ_FNKK01000002.1"/>
</dbReference>
<evidence type="ECO:0008006" key="5">
    <source>
        <dbReference type="Google" id="ProtNLM"/>
    </source>
</evidence>
<feature type="signal peptide" evidence="2">
    <location>
        <begin position="1"/>
        <end position="25"/>
    </location>
</feature>
<dbReference type="Proteomes" id="UP000217103">
    <property type="component" value="Unassembled WGS sequence"/>
</dbReference>
<feature type="region of interest" description="Disordered" evidence="1">
    <location>
        <begin position="31"/>
        <end position="58"/>
    </location>
</feature>
<dbReference type="PROSITE" id="PS51257">
    <property type="entry name" value="PROKAR_LIPOPROTEIN"/>
    <property type="match status" value="1"/>
</dbReference>
<sequence length="152" mass="16239">MRESRATRRIRATAALGFTLLSAVACGVGEAEDGDAAPPRAAQAPPAESGPPPTVEQLAAKTGCTPKIQVDTPELRTGYCKTRIGEFFLSTFATEQGKDEWMDVAPEYSPHLVGRLWAALADPEVLGRLQDVIGGDLHMSDHRVSLSPSPTR</sequence>
<accession>A0A1H1DTI2</accession>
<feature type="chain" id="PRO_5038763370" description="Lipoprotein" evidence="2">
    <location>
        <begin position="26"/>
        <end position="152"/>
    </location>
</feature>
<evidence type="ECO:0000313" key="4">
    <source>
        <dbReference type="Proteomes" id="UP000217103"/>
    </source>
</evidence>
<organism evidence="3 4">
    <name type="scientific">Thermostaphylospora chromogena</name>
    <dbReference type="NCBI Taxonomy" id="35622"/>
    <lineage>
        <taxon>Bacteria</taxon>
        <taxon>Bacillati</taxon>
        <taxon>Actinomycetota</taxon>
        <taxon>Actinomycetes</taxon>
        <taxon>Streptosporangiales</taxon>
        <taxon>Thermomonosporaceae</taxon>
        <taxon>Thermostaphylospora</taxon>
    </lineage>
</organism>
<feature type="compositionally biased region" description="Low complexity" evidence="1">
    <location>
        <begin position="36"/>
        <end position="47"/>
    </location>
</feature>
<reference evidence="3 4" key="1">
    <citation type="submission" date="2016-10" db="EMBL/GenBank/DDBJ databases">
        <authorList>
            <person name="de Groot N.N."/>
        </authorList>
    </citation>
    <scope>NUCLEOTIDE SEQUENCE [LARGE SCALE GENOMIC DNA]</scope>
    <source>
        <strain evidence="3 4">DSM 43794</strain>
    </source>
</reference>
<name>A0A1H1DTI2_9ACTN</name>
<evidence type="ECO:0000256" key="1">
    <source>
        <dbReference type="SAM" id="MobiDB-lite"/>
    </source>
</evidence>